<dbReference type="EMBL" id="SMMG02000006">
    <property type="protein sequence ID" value="KAA3468552.1"/>
    <property type="molecule type" value="Genomic_DNA"/>
</dbReference>
<comment type="caution">
    <text evidence="1">The sequence shown here is derived from an EMBL/GenBank/DDBJ whole genome shotgun (WGS) entry which is preliminary data.</text>
</comment>
<dbReference type="SUPFAM" id="SSF56219">
    <property type="entry name" value="DNase I-like"/>
    <property type="match status" value="1"/>
</dbReference>
<dbReference type="InterPro" id="IPR052343">
    <property type="entry name" value="Retrotransposon-Effector_Assoc"/>
</dbReference>
<dbReference type="PANTHER" id="PTHR46890:SF49">
    <property type="entry name" value="RNA-DIRECTED DNA POLYMERASE"/>
    <property type="match status" value="1"/>
</dbReference>
<accession>A0A5B6VHA1</accession>
<gene>
    <name evidence="1" type="ORF">EPI10_014429</name>
</gene>
<keyword evidence="1" id="KW-0695">RNA-directed DNA polymerase</keyword>
<evidence type="ECO:0000313" key="2">
    <source>
        <dbReference type="Proteomes" id="UP000325315"/>
    </source>
</evidence>
<protein>
    <submittedName>
        <fullName evidence="1">Reverse transcriptase</fullName>
    </submittedName>
</protein>
<reference evidence="2" key="1">
    <citation type="journal article" date="2019" name="Plant Biotechnol. J.">
        <title>Genome sequencing of the Australian wild diploid species Gossypium australe highlights disease resistance and delayed gland morphogenesis.</title>
        <authorList>
            <person name="Cai Y."/>
            <person name="Cai X."/>
            <person name="Wang Q."/>
            <person name="Wang P."/>
            <person name="Zhang Y."/>
            <person name="Cai C."/>
            <person name="Xu Y."/>
            <person name="Wang K."/>
            <person name="Zhou Z."/>
            <person name="Wang C."/>
            <person name="Geng S."/>
            <person name="Li B."/>
            <person name="Dong Q."/>
            <person name="Hou Y."/>
            <person name="Wang H."/>
            <person name="Ai P."/>
            <person name="Liu Z."/>
            <person name="Yi F."/>
            <person name="Sun M."/>
            <person name="An G."/>
            <person name="Cheng J."/>
            <person name="Zhang Y."/>
            <person name="Shi Q."/>
            <person name="Xie Y."/>
            <person name="Shi X."/>
            <person name="Chang Y."/>
            <person name="Huang F."/>
            <person name="Chen Y."/>
            <person name="Hong S."/>
            <person name="Mi L."/>
            <person name="Sun Q."/>
            <person name="Zhang L."/>
            <person name="Zhou B."/>
            <person name="Peng R."/>
            <person name="Zhang X."/>
            <person name="Liu F."/>
        </authorList>
    </citation>
    <scope>NUCLEOTIDE SEQUENCE [LARGE SCALE GENOMIC DNA]</scope>
    <source>
        <strain evidence="2">cv. PA1801</strain>
    </source>
</reference>
<dbReference type="Gene3D" id="3.60.10.10">
    <property type="entry name" value="Endonuclease/exonuclease/phosphatase"/>
    <property type="match status" value="1"/>
</dbReference>
<sequence length="374" mass="43227">MTEFRTTLEDCNLNDLGFVKRWFTWERRRFLASNIRERLDRGVATLNWVNLFPSYQLEHLGHSFSDHCPILLGTMRIKQNDQCRHVRPFRFEAKWCLESFFEEIIKGWWAEDSGSVPGKLEKLGRRFQEPSDEILAEITDVQMNLNWVVDKEELFWEQHARVNWLKNGDCNTSYFHKVAVNRQFHGRIIALEDKNGGKLSSTKDILRLASDYFINLFSASIMGSDEHLFGLVEKKVTESMNAALLKQFTEDDIAYAVKMMAPLNAPDVDGFPAIFFQRYWHIIGPEISIYCLSILNGESEIGGINKTHIVLIPKIEKPKNMSQFRPISLCNVVYKIIAKVLVIHMSAILGYCINEAQGAFIPRRLISDNVLIAY</sequence>
<dbReference type="PANTHER" id="PTHR46890">
    <property type="entry name" value="NON-LTR RETROLELEMENT REVERSE TRANSCRIPTASE-LIKE PROTEIN-RELATED"/>
    <property type="match status" value="1"/>
</dbReference>
<keyword evidence="2" id="KW-1185">Reference proteome</keyword>
<dbReference type="Proteomes" id="UP000325315">
    <property type="component" value="Unassembled WGS sequence"/>
</dbReference>
<organism evidence="1 2">
    <name type="scientific">Gossypium australe</name>
    <dbReference type="NCBI Taxonomy" id="47621"/>
    <lineage>
        <taxon>Eukaryota</taxon>
        <taxon>Viridiplantae</taxon>
        <taxon>Streptophyta</taxon>
        <taxon>Embryophyta</taxon>
        <taxon>Tracheophyta</taxon>
        <taxon>Spermatophyta</taxon>
        <taxon>Magnoliopsida</taxon>
        <taxon>eudicotyledons</taxon>
        <taxon>Gunneridae</taxon>
        <taxon>Pentapetalae</taxon>
        <taxon>rosids</taxon>
        <taxon>malvids</taxon>
        <taxon>Malvales</taxon>
        <taxon>Malvaceae</taxon>
        <taxon>Malvoideae</taxon>
        <taxon>Gossypium</taxon>
    </lineage>
</organism>
<dbReference type="GO" id="GO:0003964">
    <property type="term" value="F:RNA-directed DNA polymerase activity"/>
    <property type="evidence" value="ECO:0007669"/>
    <property type="project" value="UniProtKB-KW"/>
</dbReference>
<name>A0A5B6VHA1_9ROSI</name>
<dbReference type="InterPro" id="IPR036691">
    <property type="entry name" value="Endo/exonu/phosph_ase_sf"/>
</dbReference>
<evidence type="ECO:0000313" key="1">
    <source>
        <dbReference type="EMBL" id="KAA3468552.1"/>
    </source>
</evidence>
<dbReference type="OrthoDB" id="1935089at2759"/>
<keyword evidence="1" id="KW-0548">Nucleotidyltransferase</keyword>
<keyword evidence="1" id="KW-0808">Transferase</keyword>
<proteinExistence type="predicted"/>
<dbReference type="AlphaFoldDB" id="A0A5B6VHA1"/>